<dbReference type="InterPro" id="IPR013321">
    <property type="entry name" value="Arc_rbn_hlx_hlx"/>
</dbReference>
<dbReference type="Gene3D" id="1.10.1220.10">
    <property type="entry name" value="Met repressor-like"/>
    <property type="match status" value="1"/>
</dbReference>
<dbReference type="InterPro" id="IPR010985">
    <property type="entry name" value="Ribbon_hlx_hlx"/>
</dbReference>
<evidence type="ECO:0000313" key="2">
    <source>
        <dbReference type="EMBL" id="MDQ7176464.1"/>
    </source>
</evidence>
<accession>A0ABD5AZ62</accession>
<dbReference type="InterPro" id="IPR038733">
    <property type="entry name" value="Predicted_DNA_bind_prot_RHH"/>
</dbReference>
<dbReference type="CDD" id="cd21631">
    <property type="entry name" value="RHH_CopG_NikR-like"/>
    <property type="match status" value="1"/>
</dbReference>
<evidence type="ECO:0000313" key="3">
    <source>
        <dbReference type="Proteomes" id="UP001240157"/>
    </source>
</evidence>
<dbReference type="Pfam" id="PF12651">
    <property type="entry name" value="RHH_3"/>
    <property type="match status" value="1"/>
</dbReference>
<dbReference type="Proteomes" id="UP001240157">
    <property type="component" value="Unassembled WGS sequence"/>
</dbReference>
<dbReference type="RefSeq" id="WP_308891154.1">
    <property type="nucleotide sequence ID" value="NZ_JAVGJF010000135.1"/>
</dbReference>
<name>A0ABD5AZ62_STACR</name>
<protein>
    <submittedName>
        <fullName evidence="2">Ribbon-helix-helix domain-containing protein</fullName>
    </submittedName>
</protein>
<organism evidence="2 3">
    <name type="scientific">Staphylococcus chromogenes</name>
    <name type="common">Staphylococcus hyicus subsp. chromogenes</name>
    <dbReference type="NCBI Taxonomy" id="46126"/>
    <lineage>
        <taxon>Bacteria</taxon>
        <taxon>Bacillati</taxon>
        <taxon>Bacillota</taxon>
        <taxon>Bacilli</taxon>
        <taxon>Bacillales</taxon>
        <taxon>Staphylococcaceae</taxon>
        <taxon>Staphylococcus</taxon>
    </lineage>
</organism>
<comment type="caution">
    <text evidence="2">The sequence shown here is derived from an EMBL/GenBank/DDBJ whole genome shotgun (WGS) entry which is preliminary data.</text>
</comment>
<dbReference type="SUPFAM" id="SSF47598">
    <property type="entry name" value="Ribbon-helix-helix"/>
    <property type="match status" value="1"/>
</dbReference>
<gene>
    <name evidence="2" type="ORF">RCF65_10740</name>
</gene>
<reference evidence="2 3" key="1">
    <citation type="submission" date="2023-08" db="EMBL/GenBank/DDBJ databases">
        <title>Whole genome sequencing of Staphylococcus chromogenes NNSch 2386.</title>
        <authorList>
            <person name="Kropotov V.S."/>
            <person name="Boriskina E.V."/>
            <person name="Gordinskaya N.A."/>
            <person name="Shkurkina I.S."/>
            <person name="Kryazhev D.V."/>
            <person name="Alekseeva A.E."/>
            <person name="Makhova M.A."/>
        </authorList>
    </citation>
    <scope>NUCLEOTIDE SEQUENCE [LARGE SCALE GENOMIC DNA]</scope>
    <source>
        <strain evidence="2 3">NNSch 2386</strain>
    </source>
</reference>
<dbReference type="AlphaFoldDB" id="A0ABD5AZ62"/>
<feature type="domain" description="Predicted DNA-binding protein ribbon-helix-helix" evidence="1">
    <location>
        <begin position="7"/>
        <end position="37"/>
    </location>
</feature>
<proteinExistence type="predicted"/>
<sequence>MSGKDEKKRVMITLNKDVFEKLERLSKETGLSKSSLITLCINEQKKA</sequence>
<evidence type="ECO:0000259" key="1">
    <source>
        <dbReference type="Pfam" id="PF12651"/>
    </source>
</evidence>
<dbReference type="EMBL" id="JAVGJF010000135">
    <property type="protein sequence ID" value="MDQ7176464.1"/>
    <property type="molecule type" value="Genomic_DNA"/>
</dbReference>